<name>A0A1G4IGG0_TRYEQ</name>
<organism evidence="7 8">
    <name type="scientific">Trypanosoma equiperdum</name>
    <dbReference type="NCBI Taxonomy" id="5694"/>
    <lineage>
        <taxon>Eukaryota</taxon>
        <taxon>Discoba</taxon>
        <taxon>Euglenozoa</taxon>
        <taxon>Kinetoplastea</taxon>
        <taxon>Metakinetoplastina</taxon>
        <taxon>Trypanosomatida</taxon>
        <taxon>Trypanosomatidae</taxon>
        <taxon>Trypanosoma</taxon>
    </lineage>
</organism>
<evidence type="ECO:0000256" key="2">
    <source>
        <dbReference type="ARBA" id="ARBA00022630"/>
    </source>
</evidence>
<proteinExistence type="predicted"/>
<dbReference type="InterPro" id="IPR018517">
    <property type="entry name" value="tRNA_hU_synthase_CS"/>
</dbReference>
<dbReference type="InterPro" id="IPR013785">
    <property type="entry name" value="Aldolase_TIM"/>
</dbReference>
<evidence type="ECO:0000256" key="1">
    <source>
        <dbReference type="ARBA" id="ARBA00001917"/>
    </source>
</evidence>
<dbReference type="PANTHER" id="PTHR45936">
    <property type="entry name" value="TRNA-DIHYDROURIDINE(20) SYNTHASE [NAD(P)+]-LIKE"/>
    <property type="match status" value="1"/>
</dbReference>
<dbReference type="GO" id="GO:0050660">
    <property type="term" value="F:flavin adenine dinucleotide binding"/>
    <property type="evidence" value="ECO:0007669"/>
    <property type="project" value="InterPro"/>
</dbReference>
<sequence length="435" mass="47596">MSIFNGKTILAPMVRVGTVGFRVFCAAQGADIVFSEEVVASKLIRCKREVRTYTGCPCSMVEFVSYEPYKNKFKRSIAFATVARGGCNSQGEGAPVVLQLGVAEPAIGARAALLCVDDVDGIDVNMGCPKKFSVDNGMGAALMRDPARAAAILVAVDEAVNSPEKVVARRRRVPISFKTRLLDTADATAQMLLSVMEGVGPDRVHAITLHARTPDQLPDSPPHYERAAATISQLRSHKLFSKVCFVLNGSISSRGDGRRKAAQFGFDAAMIARHAMLDMSVFSKVSSEPREDPGDDREPCTDFMATPMACASWMELYRGLLRHHVIYRTPYVYTKYHLTRSVPNITALKHLMIALQRETNCYEDAARIFGLSVEEQQSMQGVSEAELLSSLPVEEQDLNEAKLLIGETTGVDGDSHVEGIHRLSKKHKGEAEMGR</sequence>
<dbReference type="PANTHER" id="PTHR45936:SF1">
    <property type="entry name" value="TRNA-DIHYDROURIDINE(20) SYNTHASE [NAD(P)+]-LIKE"/>
    <property type="match status" value="1"/>
</dbReference>
<dbReference type="GO" id="GO:0017150">
    <property type="term" value="F:tRNA dihydrouridine synthase activity"/>
    <property type="evidence" value="ECO:0007669"/>
    <property type="project" value="InterPro"/>
</dbReference>
<keyword evidence="5" id="KW-0560">Oxidoreductase</keyword>
<dbReference type="Gene3D" id="3.20.20.70">
    <property type="entry name" value="Aldolase class I"/>
    <property type="match status" value="1"/>
</dbReference>
<dbReference type="SUPFAM" id="SSF51395">
    <property type="entry name" value="FMN-linked oxidoreductases"/>
    <property type="match status" value="1"/>
</dbReference>
<dbReference type="InterPro" id="IPR052582">
    <property type="entry name" value="tRNA-DUS-like"/>
</dbReference>
<keyword evidence="4" id="KW-0819">tRNA processing</keyword>
<dbReference type="PROSITE" id="PS01136">
    <property type="entry name" value="UPF0034"/>
    <property type="match status" value="1"/>
</dbReference>
<dbReference type="InterPro" id="IPR035587">
    <property type="entry name" value="DUS-like_FMN-bd"/>
</dbReference>
<evidence type="ECO:0000256" key="3">
    <source>
        <dbReference type="ARBA" id="ARBA00022643"/>
    </source>
</evidence>
<dbReference type="Pfam" id="PF01207">
    <property type="entry name" value="Dus"/>
    <property type="match status" value="1"/>
</dbReference>
<gene>
    <name evidence="7" type="ORF">TEOVI_000296600</name>
</gene>
<evidence type="ECO:0000259" key="6">
    <source>
        <dbReference type="Pfam" id="PF01207"/>
    </source>
</evidence>
<evidence type="ECO:0000256" key="5">
    <source>
        <dbReference type="ARBA" id="ARBA00023002"/>
    </source>
</evidence>
<reference evidence="7" key="1">
    <citation type="submission" date="2016-09" db="EMBL/GenBank/DDBJ databases">
        <authorList>
            <person name="Hebert L."/>
            <person name="Moumen B."/>
        </authorList>
    </citation>
    <scope>NUCLEOTIDE SEQUENCE [LARGE SCALE GENOMIC DNA]</scope>
    <source>
        <strain evidence="7">OVI</strain>
    </source>
</reference>
<keyword evidence="2" id="KW-0285">Flavoprotein</keyword>
<comment type="caution">
    <text evidence="7">The sequence shown here is derived from an EMBL/GenBank/DDBJ whole genome shotgun (WGS) entry which is preliminary data.</text>
</comment>
<dbReference type="GO" id="GO:0005737">
    <property type="term" value="C:cytoplasm"/>
    <property type="evidence" value="ECO:0007669"/>
    <property type="project" value="UniProtKB-ARBA"/>
</dbReference>
<protein>
    <submittedName>
        <fullName evidence="7">tRNA-dihydrouridine synthase 2, putative</fullName>
    </submittedName>
</protein>
<dbReference type="VEuPathDB" id="TriTrypDB:TEOVI_000296600"/>
<dbReference type="CDD" id="cd02801">
    <property type="entry name" value="DUS_like_FMN"/>
    <property type="match status" value="1"/>
</dbReference>
<feature type="domain" description="DUS-like FMN-binding" evidence="6">
    <location>
        <begin position="10"/>
        <end position="283"/>
    </location>
</feature>
<keyword evidence="3" id="KW-0288">FMN</keyword>
<evidence type="ECO:0000313" key="7">
    <source>
        <dbReference type="EMBL" id="SCU71385.1"/>
    </source>
</evidence>
<evidence type="ECO:0000256" key="4">
    <source>
        <dbReference type="ARBA" id="ARBA00022694"/>
    </source>
</evidence>
<keyword evidence="8" id="KW-1185">Reference proteome</keyword>
<comment type="cofactor">
    <cofactor evidence="1">
        <name>FMN</name>
        <dbReference type="ChEBI" id="CHEBI:58210"/>
    </cofactor>
</comment>
<dbReference type="RefSeq" id="XP_067082058.1">
    <property type="nucleotide sequence ID" value="XM_067225957.1"/>
</dbReference>
<evidence type="ECO:0000313" key="8">
    <source>
        <dbReference type="Proteomes" id="UP000195570"/>
    </source>
</evidence>
<accession>A0A1G4IGG0</accession>
<dbReference type="EMBL" id="CZPT02001623">
    <property type="protein sequence ID" value="SCU71385.1"/>
    <property type="molecule type" value="Genomic_DNA"/>
</dbReference>
<dbReference type="Proteomes" id="UP000195570">
    <property type="component" value="Unassembled WGS sequence"/>
</dbReference>
<dbReference type="GeneID" id="92376906"/>
<dbReference type="AlphaFoldDB" id="A0A1G4IGG0"/>